<evidence type="ECO:0000313" key="1">
    <source>
        <dbReference type="EMBL" id="KAI0498545.1"/>
    </source>
</evidence>
<dbReference type="AlphaFoldDB" id="A0A8T3AWQ0"/>
<keyword evidence="2" id="KW-1185">Reference proteome</keyword>
<accession>A0A8T3AWQ0</accession>
<evidence type="ECO:0008006" key="3">
    <source>
        <dbReference type="Google" id="ProtNLM"/>
    </source>
</evidence>
<protein>
    <recommendedName>
        <fullName evidence="3">Reverse transcriptase zinc-binding domain-containing protein</fullName>
    </recommendedName>
</protein>
<comment type="caution">
    <text evidence="1">The sequence shown here is derived from an EMBL/GenBank/DDBJ whole genome shotgun (WGS) entry which is preliminary data.</text>
</comment>
<reference evidence="1" key="1">
    <citation type="journal article" date="2022" name="Front. Genet.">
        <title>Chromosome-Scale Assembly of the Dendrobium nobile Genome Provides Insights Into the Molecular Mechanism of the Biosynthesis of the Medicinal Active Ingredient of Dendrobium.</title>
        <authorList>
            <person name="Xu Q."/>
            <person name="Niu S.-C."/>
            <person name="Li K.-L."/>
            <person name="Zheng P.-J."/>
            <person name="Zhang X.-J."/>
            <person name="Jia Y."/>
            <person name="Liu Y."/>
            <person name="Niu Y.-X."/>
            <person name="Yu L.-H."/>
            <person name="Chen D.-F."/>
            <person name="Zhang G.-Q."/>
        </authorList>
    </citation>
    <scope>NUCLEOTIDE SEQUENCE</scope>
    <source>
        <tissue evidence="1">Leaf</tissue>
    </source>
</reference>
<evidence type="ECO:0000313" key="2">
    <source>
        <dbReference type="Proteomes" id="UP000829196"/>
    </source>
</evidence>
<dbReference type="Proteomes" id="UP000829196">
    <property type="component" value="Unassembled WGS sequence"/>
</dbReference>
<proteinExistence type="predicted"/>
<dbReference type="EMBL" id="JAGYWB010000014">
    <property type="protein sequence ID" value="KAI0498545.1"/>
    <property type="molecule type" value="Genomic_DNA"/>
</dbReference>
<name>A0A8T3AWQ0_DENNO</name>
<organism evidence="1 2">
    <name type="scientific">Dendrobium nobile</name>
    <name type="common">Orchid</name>
    <dbReference type="NCBI Taxonomy" id="94219"/>
    <lineage>
        <taxon>Eukaryota</taxon>
        <taxon>Viridiplantae</taxon>
        <taxon>Streptophyta</taxon>
        <taxon>Embryophyta</taxon>
        <taxon>Tracheophyta</taxon>
        <taxon>Spermatophyta</taxon>
        <taxon>Magnoliopsida</taxon>
        <taxon>Liliopsida</taxon>
        <taxon>Asparagales</taxon>
        <taxon>Orchidaceae</taxon>
        <taxon>Epidendroideae</taxon>
        <taxon>Malaxideae</taxon>
        <taxon>Dendrobiinae</taxon>
        <taxon>Dendrobium</taxon>
    </lineage>
</organism>
<dbReference type="OrthoDB" id="1750433at2759"/>
<gene>
    <name evidence="1" type="ORF">KFK09_019433</name>
</gene>
<sequence>MGAKLIIIKSHSCSMPIYLIQTLNPTLEVCDRLDEHINKFFWVSSLNSKKIHMSNWMACVGFFKEGCMGYKPISFLIKGFSYKLWWKFRNNDSLSANFMNKKYCKIKHPIIWRRVCNIKWLLSFLAR</sequence>